<proteinExistence type="predicted"/>
<protein>
    <submittedName>
        <fullName evidence="1">Uncharacterized protein</fullName>
    </submittedName>
</protein>
<evidence type="ECO:0000313" key="1">
    <source>
        <dbReference type="EMBL" id="KPX71585.1"/>
    </source>
</evidence>
<reference evidence="1 2" key="1">
    <citation type="submission" date="2015-09" db="EMBL/GenBank/DDBJ databases">
        <title>Genome announcement of multiple Pseudomonas syringae strains.</title>
        <authorList>
            <person name="Thakur S."/>
            <person name="Wang P.W."/>
            <person name="Gong Y."/>
            <person name="Weir B.S."/>
            <person name="Guttman D.S."/>
        </authorList>
    </citation>
    <scope>NUCLEOTIDE SEQUENCE [LARGE SCALE GENOMIC DNA]</scope>
    <source>
        <strain evidence="1 2">ICMP3507</strain>
    </source>
</reference>
<dbReference type="Proteomes" id="UP000050265">
    <property type="component" value="Unassembled WGS sequence"/>
</dbReference>
<organism evidence="1 2">
    <name type="scientific">Pseudomonas amygdali pv. lachrymans</name>
    <name type="common">Pseudomonas syringae pv. lachrymans</name>
    <dbReference type="NCBI Taxonomy" id="53707"/>
    <lineage>
        <taxon>Bacteria</taxon>
        <taxon>Pseudomonadati</taxon>
        <taxon>Pseudomonadota</taxon>
        <taxon>Gammaproteobacteria</taxon>
        <taxon>Pseudomonadales</taxon>
        <taxon>Pseudomonadaceae</taxon>
        <taxon>Pseudomonas</taxon>
        <taxon>Pseudomonas amygdali</taxon>
    </lineage>
</organism>
<name>A0A0P9Y431_PSEAV</name>
<accession>A0A0P9Y431</accession>
<sequence length="38" mass="4069">AGTCVATRSRRMDNLCSFNGNPFQHKRPAARPGPGAIL</sequence>
<feature type="non-terminal residue" evidence="1">
    <location>
        <position position="1"/>
    </location>
</feature>
<dbReference type="EMBL" id="LJQP01000168">
    <property type="protein sequence ID" value="KPX71585.1"/>
    <property type="molecule type" value="Genomic_DNA"/>
</dbReference>
<dbReference type="PATRIC" id="fig|53707.9.peg.2833"/>
<gene>
    <name evidence="1" type="ORF">ALO35_103010</name>
</gene>
<comment type="caution">
    <text evidence="1">The sequence shown here is derived from an EMBL/GenBank/DDBJ whole genome shotgun (WGS) entry which is preliminary data.</text>
</comment>
<dbReference type="AlphaFoldDB" id="A0A0P9Y431"/>
<evidence type="ECO:0000313" key="2">
    <source>
        <dbReference type="Proteomes" id="UP000050265"/>
    </source>
</evidence>